<dbReference type="OrthoDB" id="1903830at2"/>
<dbReference type="InterPro" id="IPR037026">
    <property type="entry name" value="Vgr_OB-fold_dom_sf"/>
</dbReference>
<evidence type="ECO:0000256" key="1">
    <source>
        <dbReference type="SAM" id="MobiDB-lite"/>
    </source>
</evidence>
<feature type="region of interest" description="Disordered" evidence="1">
    <location>
        <begin position="197"/>
        <end position="224"/>
    </location>
</feature>
<organism evidence="3 4">
    <name type="scientific">Mycetohabitans endofungorum</name>
    <dbReference type="NCBI Taxonomy" id="417203"/>
    <lineage>
        <taxon>Bacteria</taxon>
        <taxon>Pseudomonadati</taxon>
        <taxon>Pseudomonadota</taxon>
        <taxon>Betaproteobacteria</taxon>
        <taxon>Burkholderiales</taxon>
        <taxon>Burkholderiaceae</taxon>
        <taxon>Mycetohabitans</taxon>
    </lineage>
</organism>
<dbReference type="InterPro" id="IPR041599">
    <property type="entry name" value="Gp138_N"/>
</dbReference>
<evidence type="ECO:0000313" key="3">
    <source>
        <dbReference type="EMBL" id="PPB83594.1"/>
    </source>
</evidence>
<protein>
    <recommendedName>
        <fullName evidence="2">Phage protein Gp138 N-terminal domain-containing protein</fullName>
    </recommendedName>
</protein>
<comment type="caution">
    <text evidence="3">The sequence shown here is derived from an EMBL/GenBank/DDBJ whole genome shotgun (WGS) entry which is preliminary data.</text>
</comment>
<reference evidence="3 4" key="1">
    <citation type="submission" date="2018-01" db="EMBL/GenBank/DDBJ databases">
        <title>Genomic Encyclopedia of Type Strains, Phase III (KMG-III): the genomes of soil and plant-associated and newly described type strains.</title>
        <authorList>
            <person name="Whitman W."/>
        </authorList>
    </citation>
    <scope>NUCLEOTIDE SEQUENCE [LARGE SCALE GENOMIC DNA]</scope>
    <source>
        <strain evidence="3 4">HKI456</strain>
    </source>
</reference>
<dbReference type="Proteomes" id="UP000243096">
    <property type="component" value="Unassembled WGS sequence"/>
</dbReference>
<evidence type="ECO:0000259" key="2">
    <source>
        <dbReference type="Pfam" id="PF18352"/>
    </source>
</evidence>
<accession>A0A2P5KA46</accession>
<dbReference type="EMBL" id="PRDW01000007">
    <property type="protein sequence ID" value="PPB83594.1"/>
    <property type="molecule type" value="Genomic_DNA"/>
</dbReference>
<dbReference type="Pfam" id="PF18946">
    <property type="entry name" value="Apex"/>
    <property type="match status" value="1"/>
</dbReference>
<gene>
    <name evidence="3" type="ORF">B0O95_107110</name>
</gene>
<keyword evidence="4" id="KW-1185">Reference proteome</keyword>
<proteinExistence type="predicted"/>
<dbReference type="AlphaFoldDB" id="A0A2P5KA46"/>
<dbReference type="Pfam" id="PF18352">
    <property type="entry name" value="Gp138_N"/>
    <property type="match status" value="1"/>
</dbReference>
<dbReference type="Gene3D" id="2.40.50.230">
    <property type="entry name" value="Gp5 N-terminal domain"/>
    <property type="match status" value="1"/>
</dbReference>
<name>A0A2P5KA46_9BURK</name>
<sequence length="224" mass="23914">MSDYTIPSHDPANTGGLAGTLREVFKKLMQGVDDMLPAKIVGYDRRRNVATVQPQIMMLTTENRTLSRPPLARVPVLALGGGGFVMSFPLKPGNTGWIKASDRDISLYLQSGGEVGPNTQRLHSFADGLFIPDVMHGYTLADEDKANAVLQSADGLVRVALWSDKLKLTAPMVEFDAANVHCTGNLTADGRVTGRGGVTFGETPAETHRHDGVQRGSDTSGGPV</sequence>
<dbReference type="RefSeq" id="WP_104077566.1">
    <property type="nucleotide sequence ID" value="NZ_CP062178.1"/>
</dbReference>
<dbReference type="InterPro" id="IPR044033">
    <property type="entry name" value="GpV-like_apex"/>
</dbReference>
<evidence type="ECO:0000313" key="4">
    <source>
        <dbReference type="Proteomes" id="UP000243096"/>
    </source>
</evidence>
<feature type="domain" description="Phage protein Gp138 N-terminal" evidence="2">
    <location>
        <begin position="36"/>
        <end position="132"/>
    </location>
</feature>